<dbReference type="InterPro" id="IPR009003">
    <property type="entry name" value="Peptidase_S1_PA"/>
</dbReference>
<accession>A0A4C1TN95</accession>
<dbReference type="OrthoDB" id="546450at2759"/>
<gene>
    <name evidence="2" type="primary">PLAT</name>
    <name evidence="2" type="ORF">EVAR_6687_1</name>
</gene>
<dbReference type="EMBL" id="BGZK01000068">
    <property type="protein sequence ID" value="GBP15047.1"/>
    <property type="molecule type" value="Genomic_DNA"/>
</dbReference>
<dbReference type="SUPFAM" id="SSF50494">
    <property type="entry name" value="Trypsin-like serine proteases"/>
    <property type="match status" value="1"/>
</dbReference>
<evidence type="ECO:0000313" key="3">
    <source>
        <dbReference type="Proteomes" id="UP000299102"/>
    </source>
</evidence>
<proteinExistence type="predicted"/>
<dbReference type="Pfam" id="PF00089">
    <property type="entry name" value="Trypsin"/>
    <property type="match status" value="1"/>
</dbReference>
<dbReference type="InterPro" id="IPR001254">
    <property type="entry name" value="Trypsin_dom"/>
</dbReference>
<dbReference type="GO" id="GO:0004252">
    <property type="term" value="F:serine-type endopeptidase activity"/>
    <property type="evidence" value="ECO:0007669"/>
    <property type="project" value="InterPro"/>
</dbReference>
<dbReference type="STRING" id="151549.A0A4C1TN95"/>
<reference evidence="2 3" key="1">
    <citation type="journal article" date="2019" name="Commun. Biol.">
        <title>The bagworm genome reveals a unique fibroin gene that provides high tensile strength.</title>
        <authorList>
            <person name="Kono N."/>
            <person name="Nakamura H."/>
            <person name="Ohtoshi R."/>
            <person name="Tomita M."/>
            <person name="Numata K."/>
            <person name="Arakawa K."/>
        </authorList>
    </citation>
    <scope>NUCLEOTIDE SEQUENCE [LARGE SCALE GENOMIC DNA]</scope>
</reference>
<sequence>MNLDEPGGIVSWGVGCGRPGYPGVYTRVTKYLYWIRHNSRGGLQSYKTYQFCPCFGRWLTDGGYTPYPTLAVRQILLENSHDRKKVSENK</sequence>
<organism evidence="2 3">
    <name type="scientific">Eumeta variegata</name>
    <name type="common">Bagworm moth</name>
    <name type="synonym">Eumeta japonica</name>
    <dbReference type="NCBI Taxonomy" id="151549"/>
    <lineage>
        <taxon>Eukaryota</taxon>
        <taxon>Metazoa</taxon>
        <taxon>Ecdysozoa</taxon>
        <taxon>Arthropoda</taxon>
        <taxon>Hexapoda</taxon>
        <taxon>Insecta</taxon>
        <taxon>Pterygota</taxon>
        <taxon>Neoptera</taxon>
        <taxon>Endopterygota</taxon>
        <taxon>Lepidoptera</taxon>
        <taxon>Glossata</taxon>
        <taxon>Ditrysia</taxon>
        <taxon>Tineoidea</taxon>
        <taxon>Psychidae</taxon>
        <taxon>Oiketicinae</taxon>
        <taxon>Eumeta</taxon>
    </lineage>
</organism>
<dbReference type="Gene3D" id="2.40.10.10">
    <property type="entry name" value="Trypsin-like serine proteases"/>
    <property type="match status" value="1"/>
</dbReference>
<dbReference type="InterPro" id="IPR043504">
    <property type="entry name" value="Peptidase_S1_PA_chymotrypsin"/>
</dbReference>
<name>A0A4C1TN95_EUMVA</name>
<protein>
    <submittedName>
        <fullName evidence="2">Tissue-type plasminogen activator</fullName>
    </submittedName>
</protein>
<feature type="domain" description="Peptidase S1" evidence="1">
    <location>
        <begin position="8"/>
        <end position="35"/>
    </location>
</feature>
<dbReference type="Proteomes" id="UP000299102">
    <property type="component" value="Unassembled WGS sequence"/>
</dbReference>
<comment type="caution">
    <text evidence="2">The sequence shown here is derived from an EMBL/GenBank/DDBJ whole genome shotgun (WGS) entry which is preliminary data.</text>
</comment>
<keyword evidence="3" id="KW-1185">Reference proteome</keyword>
<evidence type="ECO:0000259" key="1">
    <source>
        <dbReference type="Pfam" id="PF00089"/>
    </source>
</evidence>
<dbReference type="AlphaFoldDB" id="A0A4C1TN95"/>
<evidence type="ECO:0000313" key="2">
    <source>
        <dbReference type="EMBL" id="GBP15047.1"/>
    </source>
</evidence>
<dbReference type="GO" id="GO:0006508">
    <property type="term" value="P:proteolysis"/>
    <property type="evidence" value="ECO:0007669"/>
    <property type="project" value="InterPro"/>
</dbReference>